<dbReference type="CDD" id="cd12797">
    <property type="entry name" value="M23_peptidase"/>
    <property type="match status" value="1"/>
</dbReference>
<dbReference type="Pfam" id="PF01551">
    <property type="entry name" value="Peptidase_M23"/>
    <property type="match status" value="1"/>
</dbReference>
<evidence type="ECO:0000313" key="2">
    <source>
        <dbReference type="EMBL" id="PWQ92080.1"/>
    </source>
</evidence>
<accession>A0A317C6Y6</accession>
<protein>
    <recommendedName>
        <fullName evidence="1">M23ase beta-sheet core domain-containing protein</fullName>
    </recommendedName>
</protein>
<comment type="caution">
    <text evidence="2">The sequence shown here is derived from an EMBL/GenBank/DDBJ whole genome shotgun (WGS) entry which is preliminary data.</text>
</comment>
<dbReference type="Proteomes" id="UP000245539">
    <property type="component" value="Unassembled WGS sequence"/>
</dbReference>
<dbReference type="SUPFAM" id="SSF51261">
    <property type="entry name" value="Duplicated hybrid motif"/>
    <property type="match status" value="1"/>
</dbReference>
<evidence type="ECO:0000313" key="3">
    <source>
        <dbReference type="Proteomes" id="UP000245539"/>
    </source>
</evidence>
<dbReference type="GO" id="GO:0004222">
    <property type="term" value="F:metalloendopeptidase activity"/>
    <property type="evidence" value="ECO:0007669"/>
    <property type="project" value="TreeGrafter"/>
</dbReference>
<dbReference type="OrthoDB" id="9795421at2"/>
<sequence length="303" mass="34028">MSWGHWFKKQIITIYKTLMAFRTHKPFINLISKVVLLFTLLGSVVLAKYSPIEELREDGFYGRIHAWGGISRKFHKTEVKVPANAPVIISDYLSTVGSNGLGRGGKHRGIDIFEEIGSPIIAAADGRVIRAKVDKCWGPTMLIRHGRDKNGRRLYALYGHMKNFAVKVGDKVKRGQKIAEMGNDIYTSCGAGFHHLHFQLSYNPRKVPILGWGWANFVMDGFNSPNPHDYWEDGKGRITCFEEGKKYSASGLTYPVPCKNKPHKKENNEAMIAEKAPDDDVMLTLEEVYSSLLMEEAAEAQAA</sequence>
<dbReference type="InterPro" id="IPR050570">
    <property type="entry name" value="Cell_wall_metabolism_enzyme"/>
</dbReference>
<dbReference type="InterPro" id="IPR011055">
    <property type="entry name" value="Dup_hybrid_motif"/>
</dbReference>
<proteinExistence type="predicted"/>
<feature type="non-terminal residue" evidence="2">
    <location>
        <position position="303"/>
    </location>
</feature>
<dbReference type="PANTHER" id="PTHR21666:SF270">
    <property type="entry name" value="MUREIN HYDROLASE ACTIVATOR ENVC"/>
    <property type="match status" value="1"/>
</dbReference>
<dbReference type="PANTHER" id="PTHR21666">
    <property type="entry name" value="PEPTIDASE-RELATED"/>
    <property type="match status" value="1"/>
</dbReference>
<reference evidence="2 3" key="1">
    <citation type="submission" date="2018-05" db="EMBL/GenBank/DDBJ databases">
        <title>Leucothrix arctica sp. nov., isolated from Arctic seawater.</title>
        <authorList>
            <person name="Choi A."/>
            <person name="Baek K."/>
        </authorList>
    </citation>
    <scope>NUCLEOTIDE SEQUENCE [LARGE SCALE GENOMIC DNA]</scope>
    <source>
        <strain evidence="2 3">JCM 18388</strain>
    </source>
</reference>
<evidence type="ECO:0000259" key="1">
    <source>
        <dbReference type="Pfam" id="PF01551"/>
    </source>
</evidence>
<dbReference type="InterPro" id="IPR016047">
    <property type="entry name" value="M23ase_b-sheet_dom"/>
</dbReference>
<gene>
    <name evidence="2" type="ORF">DKW60_22950</name>
</gene>
<dbReference type="Gene3D" id="2.70.70.10">
    <property type="entry name" value="Glucose Permease (Domain IIA)"/>
    <property type="match status" value="1"/>
</dbReference>
<dbReference type="RefSeq" id="WP_146203564.1">
    <property type="nucleotide sequence ID" value="NZ_QGKM01000124.1"/>
</dbReference>
<name>A0A317C6Y6_9GAMM</name>
<keyword evidence="3" id="KW-1185">Reference proteome</keyword>
<feature type="domain" description="M23ase beta-sheet core" evidence="1">
    <location>
        <begin position="106"/>
        <end position="205"/>
    </location>
</feature>
<organism evidence="2 3">
    <name type="scientific">Leucothrix pacifica</name>
    <dbReference type="NCBI Taxonomy" id="1247513"/>
    <lineage>
        <taxon>Bacteria</taxon>
        <taxon>Pseudomonadati</taxon>
        <taxon>Pseudomonadota</taxon>
        <taxon>Gammaproteobacteria</taxon>
        <taxon>Thiotrichales</taxon>
        <taxon>Thiotrichaceae</taxon>
        <taxon>Leucothrix</taxon>
    </lineage>
</organism>
<dbReference type="EMBL" id="QGKM01000124">
    <property type="protein sequence ID" value="PWQ92080.1"/>
    <property type="molecule type" value="Genomic_DNA"/>
</dbReference>
<dbReference type="AlphaFoldDB" id="A0A317C6Y6"/>